<reference evidence="4 5" key="1">
    <citation type="submission" date="2022-05" db="EMBL/GenBank/DDBJ databases">
        <authorList>
            <consortium name="Genoscope - CEA"/>
            <person name="William W."/>
        </authorList>
    </citation>
    <scope>NUCLEOTIDE SEQUENCE [LARGE SCALE GENOMIC DNA]</scope>
</reference>
<dbReference type="InterPro" id="IPR002110">
    <property type="entry name" value="Ankyrin_rpt"/>
</dbReference>
<comment type="caution">
    <text evidence="4">The sequence shown here is derived from an EMBL/GenBank/DDBJ whole genome shotgun (WGS) entry which is preliminary data.</text>
</comment>
<protein>
    <recommendedName>
        <fullName evidence="6">Ankyrin repeat domain-containing protein 54</fullName>
    </recommendedName>
</protein>
<dbReference type="EMBL" id="CALNXK010000133">
    <property type="protein sequence ID" value="CAH3165468.1"/>
    <property type="molecule type" value="Genomic_DNA"/>
</dbReference>
<dbReference type="Pfam" id="PF12796">
    <property type="entry name" value="Ank_2"/>
    <property type="match status" value="1"/>
</dbReference>
<dbReference type="SUPFAM" id="SSF48403">
    <property type="entry name" value="Ankyrin repeat"/>
    <property type="match status" value="1"/>
</dbReference>
<dbReference type="InterPro" id="IPR036770">
    <property type="entry name" value="Ankyrin_rpt-contain_sf"/>
</dbReference>
<dbReference type="PROSITE" id="PS50297">
    <property type="entry name" value="ANK_REP_REGION"/>
    <property type="match status" value="2"/>
</dbReference>
<dbReference type="PANTHER" id="PTHR24171:SF8">
    <property type="entry name" value="BRCA1-ASSOCIATED RING DOMAIN PROTEIN 1"/>
    <property type="match status" value="1"/>
</dbReference>
<evidence type="ECO:0000256" key="2">
    <source>
        <dbReference type="ARBA" id="ARBA00023043"/>
    </source>
</evidence>
<dbReference type="PROSITE" id="PS50088">
    <property type="entry name" value="ANK_REPEAT"/>
    <property type="match status" value="2"/>
</dbReference>
<feature type="repeat" description="ANK" evidence="3">
    <location>
        <begin position="151"/>
        <end position="183"/>
    </location>
</feature>
<keyword evidence="1" id="KW-0677">Repeat</keyword>
<name>A0ABN8QMW4_9CNID</name>
<proteinExistence type="predicted"/>
<dbReference type="Proteomes" id="UP001159405">
    <property type="component" value="Unassembled WGS sequence"/>
</dbReference>
<evidence type="ECO:0000313" key="5">
    <source>
        <dbReference type="Proteomes" id="UP001159405"/>
    </source>
</evidence>
<organism evidence="4 5">
    <name type="scientific">Porites lobata</name>
    <dbReference type="NCBI Taxonomy" id="104759"/>
    <lineage>
        <taxon>Eukaryota</taxon>
        <taxon>Metazoa</taxon>
        <taxon>Cnidaria</taxon>
        <taxon>Anthozoa</taxon>
        <taxon>Hexacorallia</taxon>
        <taxon>Scleractinia</taxon>
        <taxon>Fungiina</taxon>
        <taxon>Poritidae</taxon>
        <taxon>Porites</taxon>
    </lineage>
</organism>
<keyword evidence="2 3" id="KW-0040">ANK repeat</keyword>
<evidence type="ECO:0008006" key="6">
    <source>
        <dbReference type="Google" id="ProtNLM"/>
    </source>
</evidence>
<sequence>MNGKDHQQKCATSFQIDWSSSNVWSNLPVNSTTALPSAAVGNSNSNLHNTLEEHGRPFSPKVLPSRSKLRSYATTKLSPLGQDHLAEKKLRDVVQQCKKDTLFELINQGVSVCSADSKKRTPLHFAAAQGNDEILQILLENGANPNARDLNGNTPLHLAACTNQLKIVTLLLQAGANVIAADFNGKTPLDLAYSRLRVLHGDQKIRDRPSVYCEEVKQVIELIRAYMLRLGNKTAGETLDNISGMLGKSVTTEEVDEVHGLLASFTAMNLSQHGDKVS</sequence>
<dbReference type="PANTHER" id="PTHR24171">
    <property type="entry name" value="ANKYRIN REPEAT DOMAIN-CONTAINING PROTEIN 39-RELATED"/>
    <property type="match status" value="1"/>
</dbReference>
<keyword evidence="5" id="KW-1185">Reference proteome</keyword>
<dbReference type="SMART" id="SM00248">
    <property type="entry name" value="ANK"/>
    <property type="match status" value="2"/>
</dbReference>
<dbReference type="Gene3D" id="1.25.40.20">
    <property type="entry name" value="Ankyrin repeat-containing domain"/>
    <property type="match status" value="2"/>
</dbReference>
<gene>
    <name evidence="4" type="ORF">PLOB_00007222</name>
</gene>
<evidence type="ECO:0000313" key="4">
    <source>
        <dbReference type="EMBL" id="CAH3165468.1"/>
    </source>
</evidence>
<feature type="repeat" description="ANK" evidence="3">
    <location>
        <begin position="118"/>
        <end position="150"/>
    </location>
</feature>
<accession>A0ABN8QMW4</accession>
<evidence type="ECO:0000256" key="1">
    <source>
        <dbReference type="ARBA" id="ARBA00022737"/>
    </source>
</evidence>
<dbReference type="PRINTS" id="PR01415">
    <property type="entry name" value="ANKYRIN"/>
</dbReference>
<evidence type="ECO:0000256" key="3">
    <source>
        <dbReference type="PROSITE-ProRule" id="PRU00023"/>
    </source>
</evidence>